<feature type="domain" description="Methyltransferase small" evidence="6">
    <location>
        <begin position="111"/>
        <end position="194"/>
    </location>
</feature>
<dbReference type="InterPro" id="IPR019874">
    <property type="entry name" value="RF_methyltr_PrmC"/>
</dbReference>
<evidence type="ECO:0000259" key="7">
    <source>
        <dbReference type="Pfam" id="PF17827"/>
    </source>
</evidence>
<dbReference type="AlphaFoldDB" id="A0AAE3ML30"/>
<dbReference type="InterPro" id="IPR029063">
    <property type="entry name" value="SAM-dependent_MTases_sf"/>
</dbReference>
<sequence length="287" mass="32777">MLLRELRKLYHKELEAIYPVSEIDSILDILLEYYHGIGRFVLALQPGFSLTKKEEQPLIEALARLLEEEPVQYITGSAHFFGLDFKVNANVLIPRPETEDLIRWILEGLGDKKQKLNILDIGTGSGNIAISLASQLPQSQVYALDISQQALDLAEINARANQVDVKFISGDIRKLNSLDRSFNIIVSNPPYVRISESREMKNNVKKYEPWQALFVPDEAPLLFYECIANFGRKNLKQGGQLYLEINQYLGNEVVQLLKEKDYKHIELKPDLFGKDRMVKAVFNGKTL</sequence>
<comment type="caution">
    <text evidence="8">The sequence shown here is derived from an EMBL/GenBank/DDBJ whole genome shotgun (WGS) entry which is preliminary data.</text>
</comment>
<dbReference type="InterPro" id="IPR040758">
    <property type="entry name" value="PrmC_N"/>
</dbReference>
<evidence type="ECO:0000256" key="2">
    <source>
        <dbReference type="ARBA" id="ARBA00022679"/>
    </source>
</evidence>
<dbReference type="Pfam" id="PF05175">
    <property type="entry name" value="MTS"/>
    <property type="match status" value="1"/>
</dbReference>
<dbReference type="EMBL" id="JAPFQP010000002">
    <property type="protein sequence ID" value="MCX2719368.1"/>
    <property type="molecule type" value="Genomic_DNA"/>
</dbReference>
<dbReference type="GO" id="GO:0032259">
    <property type="term" value="P:methylation"/>
    <property type="evidence" value="ECO:0007669"/>
    <property type="project" value="UniProtKB-KW"/>
</dbReference>
<feature type="binding site" evidence="5">
    <location>
        <position position="145"/>
    </location>
    <ligand>
        <name>S-adenosyl-L-methionine</name>
        <dbReference type="ChEBI" id="CHEBI:59789"/>
    </ligand>
</feature>
<dbReference type="InterPro" id="IPR007848">
    <property type="entry name" value="Small_mtfrase_dom"/>
</dbReference>
<keyword evidence="3 5" id="KW-0949">S-adenosyl-L-methionine</keyword>
<keyword evidence="9" id="KW-1185">Reference proteome</keyword>
<dbReference type="PANTHER" id="PTHR18895">
    <property type="entry name" value="HEMK METHYLTRANSFERASE"/>
    <property type="match status" value="1"/>
</dbReference>
<dbReference type="InterPro" id="IPR050320">
    <property type="entry name" value="N5-glutamine_MTase"/>
</dbReference>
<evidence type="ECO:0000256" key="5">
    <source>
        <dbReference type="HAMAP-Rule" id="MF_02126"/>
    </source>
</evidence>
<dbReference type="InterPro" id="IPR004556">
    <property type="entry name" value="HemK-like"/>
</dbReference>
<evidence type="ECO:0000313" key="8">
    <source>
        <dbReference type="EMBL" id="MCX2719368.1"/>
    </source>
</evidence>
<dbReference type="SUPFAM" id="SSF53335">
    <property type="entry name" value="S-adenosyl-L-methionine-dependent methyltransferases"/>
    <property type="match status" value="1"/>
</dbReference>
<dbReference type="NCBIfam" id="TIGR00536">
    <property type="entry name" value="hemK_fam"/>
    <property type="match status" value="1"/>
</dbReference>
<dbReference type="GO" id="GO:0003676">
    <property type="term" value="F:nucleic acid binding"/>
    <property type="evidence" value="ECO:0007669"/>
    <property type="project" value="InterPro"/>
</dbReference>
<dbReference type="RefSeq" id="WP_266012006.1">
    <property type="nucleotide sequence ID" value="NZ_JAPFQP010000002.1"/>
</dbReference>
<dbReference type="CDD" id="cd02440">
    <property type="entry name" value="AdoMet_MTases"/>
    <property type="match status" value="1"/>
</dbReference>
<feature type="binding site" evidence="5">
    <location>
        <begin position="122"/>
        <end position="126"/>
    </location>
    <ligand>
        <name>S-adenosyl-L-methionine</name>
        <dbReference type="ChEBI" id="CHEBI:59789"/>
    </ligand>
</feature>
<comment type="function">
    <text evidence="5">Methylates the class 1 translation termination release factors RF1/PrfA and RF2/PrfB on the glutamine residue of the universally conserved GGQ motif.</text>
</comment>
<evidence type="ECO:0000313" key="9">
    <source>
        <dbReference type="Proteomes" id="UP001207116"/>
    </source>
</evidence>
<dbReference type="Pfam" id="PF17827">
    <property type="entry name" value="PrmC_N"/>
    <property type="match status" value="1"/>
</dbReference>
<name>A0AAE3ML30_9FLAO</name>
<keyword evidence="1 5" id="KW-0489">Methyltransferase</keyword>
<dbReference type="GO" id="GO:0102559">
    <property type="term" value="F:peptide chain release factor N(5)-glutamine methyltransferase activity"/>
    <property type="evidence" value="ECO:0007669"/>
    <property type="project" value="UniProtKB-EC"/>
</dbReference>
<feature type="binding site" evidence="5">
    <location>
        <position position="188"/>
    </location>
    <ligand>
        <name>S-adenosyl-L-methionine</name>
        <dbReference type="ChEBI" id="CHEBI:59789"/>
    </ligand>
</feature>
<dbReference type="InterPro" id="IPR002052">
    <property type="entry name" value="DNA_methylase_N6_adenine_CS"/>
</dbReference>
<dbReference type="PROSITE" id="PS00092">
    <property type="entry name" value="N6_MTASE"/>
    <property type="match status" value="1"/>
</dbReference>
<reference evidence="8" key="1">
    <citation type="submission" date="2022-11" db="EMBL/GenBank/DDBJ databases">
        <title>The characterization of three novel Bacteroidetes species and genomic analysis of their roles in tidal elemental geochemical cycles.</title>
        <authorList>
            <person name="Ma K.-J."/>
        </authorList>
    </citation>
    <scope>NUCLEOTIDE SEQUENCE</scope>
    <source>
        <strain evidence="8">M415</strain>
    </source>
</reference>
<dbReference type="Gene3D" id="3.40.50.150">
    <property type="entry name" value="Vaccinia Virus protein VP39"/>
    <property type="match status" value="1"/>
</dbReference>
<gene>
    <name evidence="5 8" type="primary">prmC</name>
    <name evidence="8" type="ORF">OO016_07135</name>
</gene>
<dbReference type="HAMAP" id="MF_02126">
    <property type="entry name" value="RF_methyltr_PrmC"/>
    <property type="match status" value="1"/>
</dbReference>
<protein>
    <recommendedName>
        <fullName evidence="5">Release factor glutamine methyltransferase</fullName>
        <shortName evidence="5">RF MTase</shortName>
        <ecNumber evidence="5">2.1.1.297</ecNumber>
    </recommendedName>
    <alternativeName>
        <fullName evidence="5">N5-glutamine methyltransferase PrmC</fullName>
    </alternativeName>
    <alternativeName>
        <fullName evidence="5">Protein-(glutamine-N5) MTase PrmC</fullName>
    </alternativeName>
    <alternativeName>
        <fullName evidence="5">Protein-glutamine N-methyltransferase PrmC</fullName>
    </alternativeName>
</protein>
<dbReference type="Proteomes" id="UP001207116">
    <property type="component" value="Unassembled WGS sequence"/>
</dbReference>
<dbReference type="NCBIfam" id="TIGR03534">
    <property type="entry name" value="RF_mod_PrmC"/>
    <property type="match status" value="1"/>
</dbReference>
<evidence type="ECO:0000256" key="4">
    <source>
        <dbReference type="ARBA" id="ARBA00048391"/>
    </source>
</evidence>
<comment type="caution">
    <text evidence="5">Lacks conserved residue(s) required for the propagation of feature annotation.</text>
</comment>
<feature type="domain" description="Release factor glutamine methyltransferase N-terminal" evidence="7">
    <location>
        <begin position="11"/>
        <end position="76"/>
    </location>
</feature>
<feature type="binding site" evidence="5">
    <location>
        <begin position="188"/>
        <end position="191"/>
    </location>
    <ligand>
        <name>substrate</name>
    </ligand>
</feature>
<dbReference type="EC" id="2.1.1.297" evidence="5"/>
<evidence type="ECO:0000256" key="1">
    <source>
        <dbReference type="ARBA" id="ARBA00022603"/>
    </source>
</evidence>
<proteinExistence type="inferred from homology"/>
<evidence type="ECO:0000256" key="3">
    <source>
        <dbReference type="ARBA" id="ARBA00022691"/>
    </source>
</evidence>
<dbReference type="Gene3D" id="1.10.8.10">
    <property type="entry name" value="DNA helicase RuvA subunit, C-terminal domain"/>
    <property type="match status" value="1"/>
</dbReference>
<comment type="catalytic activity">
    <reaction evidence="4 5">
        <text>L-glutaminyl-[peptide chain release factor] + S-adenosyl-L-methionine = N(5)-methyl-L-glutaminyl-[peptide chain release factor] + S-adenosyl-L-homocysteine + H(+)</text>
        <dbReference type="Rhea" id="RHEA:42896"/>
        <dbReference type="Rhea" id="RHEA-COMP:10271"/>
        <dbReference type="Rhea" id="RHEA-COMP:10272"/>
        <dbReference type="ChEBI" id="CHEBI:15378"/>
        <dbReference type="ChEBI" id="CHEBI:30011"/>
        <dbReference type="ChEBI" id="CHEBI:57856"/>
        <dbReference type="ChEBI" id="CHEBI:59789"/>
        <dbReference type="ChEBI" id="CHEBI:61891"/>
        <dbReference type="EC" id="2.1.1.297"/>
    </reaction>
</comment>
<accession>A0AAE3ML30</accession>
<organism evidence="8 9">
    <name type="scientific">Lentiprolixibacter aurantiacus</name>
    <dbReference type="NCBI Taxonomy" id="2993939"/>
    <lineage>
        <taxon>Bacteria</taxon>
        <taxon>Pseudomonadati</taxon>
        <taxon>Bacteroidota</taxon>
        <taxon>Flavobacteriia</taxon>
        <taxon>Flavobacteriales</taxon>
        <taxon>Flavobacteriaceae</taxon>
        <taxon>Lentiprolixibacter</taxon>
    </lineage>
</organism>
<dbReference type="PANTHER" id="PTHR18895:SF74">
    <property type="entry name" value="MTRF1L RELEASE FACTOR GLUTAMINE METHYLTRANSFERASE"/>
    <property type="match status" value="1"/>
</dbReference>
<evidence type="ECO:0000259" key="6">
    <source>
        <dbReference type="Pfam" id="PF05175"/>
    </source>
</evidence>
<keyword evidence="2 5" id="KW-0808">Transferase</keyword>
<comment type="similarity">
    <text evidence="5">Belongs to the protein N5-glutamine methyltransferase family. PrmC subfamily.</text>
</comment>